<keyword evidence="4 10" id="KW-0808">Transferase</keyword>
<dbReference type="PANTHER" id="PTHR11088">
    <property type="entry name" value="TRNA DIMETHYLALLYLTRANSFERASE"/>
    <property type="match status" value="1"/>
</dbReference>
<feature type="site" description="Interaction with substrate tRNA" evidence="10">
    <location>
        <position position="105"/>
    </location>
</feature>
<comment type="function">
    <text evidence="2 10 12">Catalyzes the transfer of a dimethylallyl group onto the adenine at position 37 in tRNAs that read codons beginning with uridine, leading to the formation of N6-(dimethylallyl)adenosine (i(6)A).</text>
</comment>
<evidence type="ECO:0000256" key="7">
    <source>
        <dbReference type="ARBA" id="ARBA00022840"/>
    </source>
</evidence>
<protein>
    <recommendedName>
        <fullName evidence="10">tRNA dimethylallyltransferase</fullName>
        <ecNumber evidence="10">2.5.1.75</ecNumber>
    </recommendedName>
    <alternativeName>
        <fullName evidence="10">Dimethylallyl diphosphate:tRNA dimethylallyltransferase</fullName>
        <shortName evidence="10">DMAPP:tRNA dimethylallyltransferase</shortName>
        <shortName evidence="10">DMATase</shortName>
    </alternativeName>
    <alternativeName>
        <fullName evidence="10">Isopentenyl-diphosphate:tRNA isopentenyltransferase</fullName>
        <shortName evidence="10">IPP transferase</shortName>
        <shortName evidence="10">IPPT</shortName>
        <shortName evidence="10">IPTase</shortName>
    </alternativeName>
</protein>
<dbReference type="Gene3D" id="1.10.20.140">
    <property type="match status" value="1"/>
</dbReference>
<evidence type="ECO:0000256" key="11">
    <source>
        <dbReference type="RuleBase" id="RU003783"/>
    </source>
</evidence>
<keyword evidence="5 10" id="KW-0819">tRNA processing</keyword>
<dbReference type="HAMAP" id="MF_00185">
    <property type="entry name" value="IPP_trans"/>
    <property type="match status" value="1"/>
</dbReference>
<evidence type="ECO:0000256" key="8">
    <source>
        <dbReference type="ARBA" id="ARBA00022842"/>
    </source>
</evidence>
<dbReference type="AlphaFoldDB" id="A0A943HI67"/>
<evidence type="ECO:0000256" key="12">
    <source>
        <dbReference type="RuleBase" id="RU003784"/>
    </source>
</evidence>
<keyword evidence="6 10" id="KW-0547">Nucleotide-binding</keyword>
<name>A0A943HI67_9FIRM</name>
<dbReference type="GO" id="GO:0006400">
    <property type="term" value="P:tRNA modification"/>
    <property type="evidence" value="ECO:0007669"/>
    <property type="project" value="TreeGrafter"/>
</dbReference>
<dbReference type="NCBIfam" id="TIGR00174">
    <property type="entry name" value="miaA"/>
    <property type="match status" value="1"/>
</dbReference>
<comment type="caution">
    <text evidence="10">Lacks conserved residue(s) required for the propagation of feature annotation.</text>
</comment>
<proteinExistence type="inferred from homology"/>
<dbReference type="PANTHER" id="PTHR11088:SF60">
    <property type="entry name" value="TRNA DIMETHYLALLYLTRANSFERASE"/>
    <property type="match status" value="1"/>
</dbReference>
<dbReference type="EMBL" id="JAGZGG010000001">
    <property type="protein sequence ID" value="MBS5330922.1"/>
    <property type="molecule type" value="Genomic_DNA"/>
</dbReference>
<dbReference type="SUPFAM" id="SSF52540">
    <property type="entry name" value="P-loop containing nucleoside triphosphate hydrolases"/>
    <property type="match status" value="2"/>
</dbReference>
<evidence type="ECO:0000256" key="2">
    <source>
        <dbReference type="ARBA" id="ARBA00003213"/>
    </source>
</evidence>
<comment type="similarity">
    <text evidence="3 10 13">Belongs to the IPP transferase family.</text>
</comment>
<sequence length="313" mass="34865">MADLSKPRVVAVGGPTASGKTTLSVALAKAFDGEIINADSMQIYKNLDVGTAKPSAEERQGIPHYLLDFLEPEMPYSVADFTAAADPLIRKLTARGKLPVVVGGTGLYITSLLNGMNFAPEKIDPAIRARLQARADAVGGAALYVQLQSIDPDYAAQVHPNNLPRVIRALELYEATGRKMSAERISARAAEPPYRSLCLCLTCRDRAALYDRIGRRVDLMVKNGVLDEAKQVYDHRESYRTAAQAIGYKEFFPYFEGTAPLEECTEKLKQATRNYAKRQLTWFRRQNDAVWLYIDEENVIERACSLVREFLQN</sequence>
<dbReference type="Pfam" id="PF01715">
    <property type="entry name" value="IPPT"/>
    <property type="match status" value="1"/>
</dbReference>
<dbReference type="EC" id="2.5.1.75" evidence="10"/>
<feature type="binding site" evidence="10">
    <location>
        <begin position="16"/>
        <end position="21"/>
    </location>
    <ligand>
        <name>substrate</name>
    </ligand>
</feature>
<evidence type="ECO:0000256" key="4">
    <source>
        <dbReference type="ARBA" id="ARBA00022679"/>
    </source>
</evidence>
<keyword evidence="8 10" id="KW-0460">Magnesium</keyword>
<dbReference type="GO" id="GO:0005524">
    <property type="term" value="F:ATP binding"/>
    <property type="evidence" value="ECO:0007669"/>
    <property type="project" value="UniProtKB-UniRule"/>
</dbReference>
<dbReference type="InterPro" id="IPR027417">
    <property type="entry name" value="P-loop_NTPase"/>
</dbReference>
<dbReference type="InterPro" id="IPR018022">
    <property type="entry name" value="IPT"/>
</dbReference>
<comment type="catalytic activity">
    <reaction evidence="9 10 11">
        <text>adenosine(37) in tRNA + dimethylallyl diphosphate = N(6)-dimethylallyladenosine(37) in tRNA + diphosphate</text>
        <dbReference type="Rhea" id="RHEA:26482"/>
        <dbReference type="Rhea" id="RHEA-COMP:10162"/>
        <dbReference type="Rhea" id="RHEA-COMP:10375"/>
        <dbReference type="ChEBI" id="CHEBI:33019"/>
        <dbReference type="ChEBI" id="CHEBI:57623"/>
        <dbReference type="ChEBI" id="CHEBI:74411"/>
        <dbReference type="ChEBI" id="CHEBI:74415"/>
        <dbReference type="EC" id="2.5.1.75"/>
    </reaction>
</comment>
<feature type="site" description="Interaction with substrate tRNA" evidence="10">
    <location>
        <position position="128"/>
    </location>
</feature>
<evidence type="ECO:0000256" key="10">
    <source>
        <dbReference type="HAMAP-Rule" id="MF_00185"/>
    </source>
</evidence>
<keyword evidence="7 10" id="KW-0067">ATP-binding</keyword>
<evidence type="ECO:0000256" key="13">
    <source>
        <dbReference type="RuleBase" id="RU003785"/>
    </source>
</evidence>
<feature type="binding site" evidence="10">
    <location>
        <begin position="14"/>
        <end position="21"/>
    </location>
    <ligand>
        <name>ATP</name>
        <dbReference type="ChEBI" id="CHEBI:30616"/>
    </ligand>
</feature>
<evidence type="ECO:0000256" key="3">
    <source>
        <dbReference type="ARBA" id="ARBA00005842"/>
    </source>
</evidence>
<comment type="subunit">
    <text evidence="10">Monomer.</text>
</comment>
<gene>
    <name evidence="10 14" type="primary">miaA</name>
    <name evidence="14" type="ORF">KHY36_00095</name>
</gene>
<evidence type="ECO:0000313" key="14">
    <source>
        <dbReference type="EMBL" id="MBS5330922.1"/>
    </source>
</evidence>
<comment type="cofactor">
    <cofactor evidence="1 10">
        <name>Mg(2+)</name>
        <dbReference type="ChEBI" id="CHEBI:18420"/>
    </cofactor>
</comment>
<feature type="region of interest" description="Interaction with substrate tRNA" evidence="10">
    <location>
        <begin position="39"/>
        <end position="42"/>
    </location>
</feature>
<dbReference type="Proteomes" id="UP000759273">
    <property type="component" value="Unassembled WGS sequence"/>
</dbReference>
<dbReference type="GO" id="GO:0052381">
    <property type="term" value="F:tRNA dimethylallyltransferase activity"/>
    <property type="evidence" value="ECO:0007669"/>
    <property type="project" value="UniProtKB-UniRule"/>
</dbReference>
<comment type="caution">
    <text evidence="14">The sequence shown here is derived from an EMBL/GenBank/DDBJ whole genome shotgun (WGS) entry which is preliminary data.</text>
</comment>
<dbReference type="Gene3D" id="3.40.50.300">
    <property type="entry name" value="P-loop containing nucleotide triphosphate hydrolases"/>
    <property type="match status" value="1"/>
</dbReference>
<evidence type="ECO:0000256" key="5">
    <source>
        <dbReference type="ARBA" id="ARBA00022694"/>
    </source>
</evidence>
<accession>A0A943HI67</accession>
<reference evidence="14" key="1">
    <citation type="submission" date="2021-02" db="EMBL/GenBank/DDBJ databases">
        <title>Infant gut strain persistence is associated with maternal origin, phylogeny, and functional potential including surface adhesion and iron acquisition.</title>
        <authorList>
            <person name="Lou Y.C."/>
        </authorList>
    </citation>
    <scope>NUCLEOTIDE SEQUENCE</scope>
    <source>
        <strain evidence="14">L3_101_000M1_dasL3_101_000M1_concoct_87</strain>
    </source>
</reference>
<evidence type="ECO:0000256" key="1">
    <source>
        <dbReference type="ARBA" id="ARBA00001946"/>
    </source>
</evidence>
<dbReference type="InterPro" id="IPR039657">
    <property type="entry name" value="Dimethylallyltransferase"/>
</dbReference>
<evidence type="ECO:0000256" key="6">
    <source>
        <dbReference type="ARBA" id="ARBA00022741"/>
    </source>
</evidence>
<organism evidence="14 15">
    <name type="scientific">Subdoligranulum variabile</name>
    <dbReference type="NCBI Taxonomy" id="214851"/>
    <lineage>
        <taxon>Bacteria</taxon>
        <taxon>Bacillati</taxon>
        <taxon>Bacillota</taxon>
        <taxon>Clostridia</taxon>
        <taxon>Eubacteriales</taxon>
        <taxon>Oscillospiraceae</taxon>
        <taxon>Subdoligranulum</taxon>
    </lineage>
</organism>
<evidence type="ECO:0000313" key="15">
    <source>
        <dbReference type="Proteomes" id="UP000759273"/>
    </source>
</evidence>
<evidence type="ECO:0000256" key="9">
    <source>
        <dbReference type="ARBA" id="ARBA00049563"/>
    </source>
</evidence>